<evidence type="ECO:0000256" key="2">
    <source>
        <dbReference type="RuleBase" id="RU003894"/>
    </source>
</evidence>
<keyword evidence="2" id="KW-0158">Chromosome</keyword>
<evidence type="ECO:0000259" key="4">
    <source>
        <dbReference type="PROSITE" id="PS51504"/>
    </source>
</evidence>
<comment type="subcellular location">
    <subcellularLocation>
        <location evidence="2">Nucleus</location>
    </subcellularLocation>
</comment>
<dbReference type="KEGG" id="alim:106516183"/>
<gene>
    <name evidence="6" type="primary">h1m</name>
</gene>
<feature type="region of interest" description="Disordered" evidence="3">
    <location>
        <begin position="1"/>
        <end position="41"/>
    </location>
</feature>
<dbReference type="CDD" id="cd00073">
    <property type="entry name" value="H15"/>
    <property type="match status" value="1"/>
</dbReference>
<dbReference type="InterPro" id="IPR005818">
    <property type="entry name" value="Histone_H1/H5_H15"/>
</dbReference>
<feature type="compositionally biased region" description="Basic and acidic residues" evidence="3">
    <location>
        <begin position="126"/>
        <end position="146"/>
    </location>
</feature>
<dbReference type="GO" id="GO:0030527">
    <property type="term" value="F:structural constituent of chromatin"/>
    <property type="evidence" value="ECO:0007669"/>
    <property type="project" value="InterPro"/>
</dbReference>
<dbReference type="Proteomes" id="UP000192220">
    <property type="component" value="Unplaced"/>
</dbReference>
<dbReference type="PROSITE" id="PS51504">
    <property type="entry name" value="H15"/>
    <property type="match status" value="1"/>
</dbReference>
<feature type="region of interest" description="Disordered" evidence="3">
    <location>
        <begin position="126"/>
        <end position="244"/>
    </location>
</feature>
<dbReference type="RefSeq" id="XP_013861857.1">
    <property type="nucleotide sequence ID" value="XM_014006403.1"/>
</dbReference>
<sequence length="244" mass="26118">MPPKKPAADSAPQPTSSDAPLEEAAGKKKPGPAALRKLTCHPPTAVMVREALTDLDSRKGVSSQAIQKYIKLKYPSADGVMLKHLVRRALLKGLESGTLARPPSSTVTTGIQGRFRLVLKKDLKPIKENADPNMEKAPKEAKEGVKRPQKTGATMKKNAATEEPKSTKNPKPPKKAKKDEEPAPAKKPRAKKAEAKESGKGSSDSTKTKAKTTKELKTGKDSQSKAVKAAGDAPVTKPAKRRNK</sequence>
<proteinExistence type="inferred from homology"/>
<dbReference type="InterPro" id="IPR036390">
    <property type="entry name" value="WH_DNA-bd_sf"/>
</dbReference>
<feature type="compositionally biased region" description="Basic and acidic residues" evidence="3">
    <location>
        <begin position="212"/>
        <end position="223"/>
    </location>
</feature>
<comment type="similarity">
    <text evidence="2">Belongs to the histone H1/H5 family.</text>
</comment>
<feature type="domain" description="H15" evidence="4">
    <location>
        <begin position="40"/>
        <end position="119"/>
    </location>
</feature>
<evidence type="ECO:0000256" key="1">
    <source>
        <dbReference type="ARBA" id="ARBA00023125"/>
    </source>
</evidence>
<accession>A0A2I4B2A5</accession>
<dbReference type="GO" id="GO:0003677">
    <property type="term" value="F:DNA binding"/>
    <property type="evidence" value="ECO:0007669"/>
    <property type="project" value="UniProtKB-KW"/>
</dbReference>
<organism evidence="5 6">
    <name type="scientific">Austrofundulus limnaeus</name>
    <name type="common">Annual killifish</name>
    <dbReference type="NCBI Taxonomy" id="52670"/>
    <lineage>
        <taxon>Eukaryota</taxon>
        <taxon>Metazoa</taxon>
        <taxon>Chordata</taxon>
        <taxon>Craniata</taxon>
        <taxon>Vertebrata</taxon>
        <taxon>Euteleostomi</taxon>
        <taxon>Actinopterygii</taxon>
        <taxon>Neopterygii</taxon>
        <taxon>Teleostei</taxon>
        <taxon>Neoteleostei</taxon>
        <taxon>Acanthomorphata</taxon>
        <taxon>Ovalentaria</taxon>
        <taxon>Atherinomorphae</taxon>
        <taxon>Cyprinodontiformes</taxon>
        <taxon>Rivulidae</taxon>
        <taxon>Austrofundulus</taxon>
    </lineage>
</organism>
<evidence type="ECO:0000313" key="6">
    <source>
        <dbReference type="RefSeq" id="XP_013861857.1"/>
    </source>
</evidence>
<dbReference type="STRING" id="52670.A0A2I4B2A5"/>
<keyword evidence="5" id="KW-1185">Reference proteome</keyword>
<dbReference type="SMART" id="SM00526">
    <property type="entry name" value="H15"/>
    <property type="match status" value="1"/>
</dbReference>
<dbReference type="GO" id="GO:0000786">
    <property type="term" value="C:nucleosome"/>
    <property type="evidence" value="ECO:0007669"/>
    <property type="project" value="InterPro"/>
</dbReference>
<dbReference type="Pfam" id="PF00538">
    <property type="entry name" value="Linker_histone"/>
    <property type="match status" value="1"/>
</dbReference>
<dbReference type="AlphaFoldDB" id="A0A2I4B2A5"/>
<dbReference type="GO" id="GO:0006334">
    <property type="term" value="P:nucleosome assembly"/>
    <property type="evidence" value="ECO:0007669"/>
    <property type="project" value="InterPro"/>
</dbReference>
<dbReference type="InterPro" id="IPR005819">
    <property type="entry name" value="H1/H5"/>
</dbReference>
<dbReference type="SUPFAM" id="SSF46785">
    <property type="entry name" value="Winged helix' DNA-binding domain"/>
    <property type="match status" value="1"/>
</dbReference>
<dbReference type="InParanoid" id="A0A2I4B2A5"/>
<dbReference type="Gene3D" id="1.10.10.10">
    <property type="entry name" value="Winged helix-like DNA-binding domain superfamily/Winged helix DNA-binding domain"/>
    <property type="match status" value="1"/>
</dbReference>
<name>A0A2I4B2A5_AUSLI</name>
<reference evidence="6" key="1">
    <citation type="submission" date="2025-08" db="UniProtKB">
        <authorList>
            <consortium name="RefSeq"/>
        </authorList>
    </citation>
    <scope>IDENTIFICATION</scope>
    <source>
        <strain evidence="6">Quisiro</strain>
        <tissue evidence="6">Liver</tissue>
    </source>
</reference>
<evidence type="ECO:0000313" key="5">
    <source>
        <dbReference type="Proteomes" id="UP000192220"/>
    </source>
</evidence>
<protein>
    <submittedName>
        <fullName evidence="6">Linker histone H1M</fullName>
    </submittedName>
</protein>
<dbReference type="CTD" id="327403"/>
<dbReference type="OrthoDB" id="1110759at2759"/>
<evidence type="ECO:0000256" key="3">
    <source>
        <dbReference type="SAM" id="MobiDB-lite"/>
    </source>
</evidence>
<dbReference type="InterPro" id="IPR036388">
    <property type="entry name" value="WH-like_DNA-bd_sf"/>
</dbReference>
<dbReference type="PRINTS" id="PR00624">
    <property type="entry name" value="HISTONEH5"/>
</dbReference>
<dbReference type="GO" id="GO:0005634">
    <property type="term" value="C:nucleus"/>
    <property type="evidence" value="ECO:0007669"/>
    <property type="project" value="UniProtKB-SubCell"/>
</dbReference>
<keyword evidence="1 2" id="KW-0238">DNA-binding</keyword>
<keyword evidence="2" id="KW-0539">Nucleus</keyword>